<organism evidence="2 3">
    <name type="scientific">Polynucleobacter aenigmaticus</name>
    <dbReference type="NCBI Taxonomy" id="1743164"/>
    <lineage>
        <taxon>Bacteria</taxon>
        <taxon>Pseudomonadati</taxon>
        <taxon>Pseudomonadota</taxon>
        <taxon>Betaproteobacteria</taxon>
        <taxon>Burkholderiales</taxon>
        <taxon>Burkholderiaceae</taxon>
        <taxon>Polynucleobacter</taxon>
    </lineage>
</organism>
<protein>
    <submittedName>
        <fullName evidence="2">Uncharacterized protein</fullName>
    </submittedName>
</protein>
<dbReference type="AlphaFoldDB" id="A0A254PXI8"/>
<feature type="region of interest" description="Disordered" evidence="1">
    <location>
        <begin position="39"/>
        <end position="61"/>
    </location>
</feature>
<evidence type="ECO:0000313" key="2">
    <source>
        <dbReference type="EMBL" id="OWS69251.1"/>
    </source>
</evidence>
<evidence type="ECO:0000256" key="1">
    <source>
        <dbReference type="SAM" id="MobiDB-lite"/>
    </source>
</evidence>
<proteinExistence type="predicted"/>
<reference evidence="2 3" key="1">
    <citation type="submission" date="2017-05" db="EMBL/GenBank/DDBJ databases">
        <title>Polynucleobacter sp. MWH-K35W1 isolated from the permanently anoxic monimolimnion of a meromictic lake.</title>
        <authorList>
            <person name="Hahn M.W."/>
        </authorList>
    </citation>
    <scope>NUCLEOTIDE SEQUENCE [LARGE SCALE GENOMIC DNA]</scope>
    <source>
        <strain evidence="2 3">MWH-K35W1</strain>
    </source>
</reference>
<dbReference type="EMBL" id="NGUO01000023">
    <property type="protein sequence ID" value="OWS69251.1"/>
    <property type="molecule type" value="Genomic_DNA"/>
</dbReference>
<gene>
    <name evidence="2" type="ORF">CBI30_10510</name>
</gene>
<accession>A0A254PXI8</accession>
<keyword evidence="3" id="KW-1185">Reference proteome</keyword>
<name>A0A254PXI8_9BURK</name>
<feature type="compositionally biased region" description="Low complexity" evidence="1">
    <location>
        <begin position="46"/>
        <end position="61"/>
    </location>
</feature>
<dbReference type="Proteomes" id="UP000198104">
    <property type="component" value="Unassembled WGS sequence"/>
</dbReference>
<evidence type="ECO:0000313" key="3">
    <source>
        <dbReference type="Proteomes" id="UP000198104"/>
    </source>
</evidence>
<sequence length="61" mass="6386">MVINLIITIGLLELYACLTQPIRPLLVVKQTIDKLVPLAESDPKQSSAGKGSPPEGSSGSP</sequence>
<comment type="caution">
    <text evidence="2">The sequence shown here is derived from an EMBL/GenBank/DDBJ whole genome shotgun (WGS) entry which is preliminary data.</text>
</comment>